<feature type="region of interest" description="Disordered" evidence="1">
    <location>
        <begin position="703"/>
        <end position="777"/>
    </location>
</feature>
<dbReference type="GO" id="GO:0003677">
    <property type="term" value="F:DNA binding"/>
    <property type="evidence" value="ECO:0007669"/>
    <property type="project" value="TreeGrafter"/>
</dbReference>
<feature type="region of interest" description="Disordered" evidence="1">
    <location>
        <begin position="1906"/>
        <end position="1946"/>
    </location>
</feature>
<feature type="region of interest" description="Disordered" evidence="1">
    <location>
        <begin position="1470"/>
        <end position="1536"/>
    </location>
</feature>
<feature type="region of interest" description="Disordered" evidence="1">
    <location>
        <begin position="1"/>
        <end position="79"/>
    </location>
</feature>
<accession>A0A1A8VRY2</accession>
<feature type="region of interest" description="Disordered" evidence="1">
    <location>
        <begin position="123"/>
        <end position="183"/>
    </location>
</feature>
<feature type="compositionally biased region" description="Basic and acidic residues" evidence="1">
    <location>
        <begin position="20"/>
        <end position="31"/>
    </location>
</feature>
<feature type="region of interest" description="Disordered" evidence="1">
    <location>
        <begin position="1680"/>
        <end position="1728"/>
    </location>
</feature>
<evidence type="ECO:0000313" key="2">
    <source>
        <dbReference type="EMBL" id="SBS82435.1"/>
    </source>
</evidence>
<feature type="region of interest" description="Disordered" evidence="1">
    <location>
        <begin position="1006"/>
        <end position="1029"/>
    </location>
</feature>
<feature type="compositionally biased region" description="Basic and acidic residues" evidence="1">
    <location>
        <begin position="1520"/>
        <end position="1536"/>
    </location>
</feature>
<dbReference type="GO" id="GO:0043111">
    <property type="term" value="P:replication fork arrest"/>
    <property type="evidence" value="ECO:0007669"/>
    <property type="project" value="TreeGrafter"/>
</dbReference>
<feature type="compositionally biased region" description="Acidic residues" evidence="1">
    <location>
        <begin position="486"/>
        <end position="497"/>
    </location>
</feature>
<feature type="compositionally biased region" description="Low complexity" evidence="1">
    <location>
        <begin position="1472"/>
        <end position="1509"/>
    </location>
</feature>
<dbReference type="Proteomes" id="UP000078597">
    <property type="component" value="Unassembled WGS sequence"/>
</dbReference>
<dbReference type="EMBL" id="FLQW01000190">
    <property type="protein sequence ID" value="SBS82435.1"/>
    <property type="molecule type" value="Genomic_DNA"/>
</dbReference>
<feature type="region of interest" description="Disordered" evidence="1">
    <location>
        <begin position="482"/>
        <end position="539"/>
    </location>
</feature>
<dbReference type="VEuPathDB" id="PlasmoDB:PmUG01_04022100"/>
<feature type="region of interest" description="Disordered" evidence="1">
    <location>
        <begin position="1206"/>
        <end position="1228"/>
    </location>
</feature>
<dbReference type="InterPro" id="IPR044998">
    <property type="entry name" value="Timeless"/>
</dbReference>
<feature type="compositionally biased region" description="Acidic residues" evidence="1">
    <location>
        <begin position="32"/>
        <end position="70"/>
    </location>
</feature>
<dbReference type="GO" id="GO:0031298">
    <property type="term" value="C:replication fork protection complex"/>
    <property type="evidence" value="ECO:0007669"/>
    <property type="project" value="TreeGrafter"/>
</dbReference>
<dbReference type="PANTHER" id="PTHR22940:SF4">
    <property type="entry name" value="PROTEIN TIMELESS HOMOLOG"/>
    <property type="match status" value="1"/>
</dbReference>
<proteinExistence type="predicted"/>
<feature type="compositionally biased region" description="Basic and acidic residues" evidence="1">
    <location>
        <begin position="1006"/>
        <end position="1018"/>
    </location>
</feature>
<evidence type="ECO:0000313" key="3">
    <source>
        <dbReference type="Proteomes" id="UP000078597"/>
    </source>
</evidence>
<feature type="compositionally biased region" description="Basic and acidic residues" evidence="1">
    <location>
        <begin position="1706"/>
        <end position="1728"/>
    </location>
</feature>
<dbReference type="PANTHER" id="PTHR22940">
    <property type="entry name" value="TIMEOUT/TIMELESS-2"/>
    <property type="match status" value="1"/>
</dbReference>
<evidence type="ECO:0000256" key="1">
    <source>
        <dbReference type="SAM" id="MobiDB-lite"/>
    </source>
</evidence>
<feature type="compositionally biased region" description="Acidic residues" evidence="1">
    <location>
        <begin position="1691"/>
        <end position="1705"/>
    </location>
</feature>
<sequence>MSSISERFDEYDEESDDEHFEIKNKIGHSDDEKEGSEEYEEEEADELSDEEGEGDELEEEDEEAEEDDELNTYTIPNENIEDDIFNENNLLHAIKTREILEQDILVLFSNMLKKETVLNKDIKNNIGSENNNSNMSSRGRGNNTEDKNNIDDDCEDDHDSGRCNGHGGSHRVGNSWGKEPERGNLKIKNQSVYNFIYSKMYESAKESDKKKQNKKEDNEIIEKNKQMNKEINFKEGQQNMVVVVNSKRIQQIDKEHYILDTNIVQIINDINTYLKREREYLNRKIGTHIDSTFKNPMYVTLYIYNNQILKDIIIQVINIIKNDFDNSIYKDIDENMLIKNMFILIYYLTSRPSKEWFDYWHRHMPSFNNKKSNYNVYNYLQIEKKDRKIFSNALKNDIYIKELQKRSNIIEQYQNGLQSLKCLLASKNFLTMLNEFRYNCQLFIDADYRGIEENEKVIEMQRRDCELVEQKRKLKEELQACREQSMEGEVDGQEDGQADGQADGQEDATEYEQQYGQEDDETNASDGNGVNDSNAGNLPKKKSIVRNKIVNIKKKIHEINEELLEISNFFLEDKKKREQLIHEYRGNITLVRNILTQVLGIRNPKGGSKDINLNNVHYAILQSILDKHSSLHLIIGEMKHLFDKEIKKYENEKNIHIPYLKQNTMKEIWEYVRLFYNVICYIDPIDLVKSLTYQKGKIMATKGGSAASTSGVGASTSGVGASTSGVGASTSGVGASTSGVGASDRCTNAKTSLGGRGTDGKRANARGSAPTRNYKRGSFLNSRKNNLMIMHLSRINPLLAKTKVRKPNEDKHMKKKKKKFIERKSLIDHYENFSFDDLSFNIFEEEDSFKKYDILNIFDHKNLYKVQDFINTIVGINEEFEGVYDDGGCSSGVKCRDTYDRKGSKKDKRRSYDSSNGDIDDNANYHHAAFSKTDNRNYDGFNYCLKVFLNICIKDLRRCIMEYYNYQWDVKIILNIHAWIVTYYTNFYVYENRKRLNNARIRIRSSKEGETQRRKGNEENTPNSKRVESNIDEDKNCNSIYRSTVFISRIQMVLGMQMYIGENSLHSEFLCDTFHRIIKEEKMSKNSSKVILCCLRCLYADLNLINLHALSTDDNVKTICKSSLDYLLKRNILNTLSWVLKNFKVMSHEKNIFIYSLKCSLLIIQLLEKLGGTTYIVKESKRIYDEEEDEDEEEEYAYDREKGLMNHPNRSRAYGNRYGSRHGQNSDNKDQYHYNDSMERINVCDLVDEIYSGKIVNICMQILENFKRNSIHINDLIITYFEHLIKHKNNEYNFLLFLDVKYFLIFGNIMNDEQCYSCPQYYWIMNFFENIIGCFFKLWNNNYFLPTELFFSKDVNKNLSSLLSEKYMFSIFSNYNEGNDVYIYDELTKGTNINDIFVELNNRKRLEALEWSKEDVQNLKLYFKQFKHMHNFIPFISEMLNKSSNTVKNQLIYLNYIDKRGNVIDQHDYMASSSRSGSSRSGSSRSGSSRSGSSRSGSSRSWSSRSASSTASVSKLSYDPSKRRSRNVESSKSKLTKDYLKRKNKLPLLYTIYRLKKLNEPNEKDDSPLTSNEINCDICTVLGEINISLKSLYELKKLSKNKYFSNRALAFDIPLSMSRDLLEHPYFKKLLKLLGFIYNKHSNEWVLNENVDVDVFRKMIDKFEELHELPIEQLRERLSGVKKGESGEGNEQWDEYQDEQLNEPSDEQREDHMHDPKMKGEPDEEETRWSDKHAFMEEHELVMLHPAKVKGMFNLLKCMYEFFIANDDYCRMFFINLTNTIGDKYTNILDMKTKKEGEKDRISTDGDNTKEGENDTNKVVHLFDDVEMYRLYLNKEEKDLMNKCHKRDVFERILEYLGIYVYKSERLILSKHINEKKFFERIKVINDYKTLGVQDIQNLISKKEEEIREKKKRKSENGEEKQNGKGREDKGEKDGMIEREGKEKNPTAHQKFGFIKAVCEYLNYRHVTTKGAHNGKKEWEQQKMETQEEQEKYMQARMNEVYFGDDNMLNALYEKLNSWNNKRNKKKIDEDQNFLLDIKDILICTSIELNDHANDDTQDNNIASNNNYMTVMFPFFINICLSLKGKLAGDNNQLVKWVCDGIHKRWLRVMLKLFYNILFDSAYNTVGKLFSEYKNIKEILNDHSPDFLDAHRNDRKMKKNRRVEHLEEQVDLQVGAEGAAVDGGEGGQIKRADDGKIDQLKSLDAKAGLSEMHIIAEESDEKIKLNYMHSLSRNSDMKNDSVNELSNEINHFEFKQKRKIDHMTQVDFSHFAHFFKKRKLENVYINTYKKNRKDIIESLIRNKNIYQYKESDIINRVKQVVVKARQMASNGVHKSARLKDSMEIPRRRTENTFVVNTERNARCKISLSF</sequence>
<organism evidence="2 3">
    <name type="scientific">Plasmodium malariae</name>
    <dbReference type="NCBI Taxonomy" id="5858"/>
    <lineage>
        <taxon>Eukaryota</taxon>
        <taxon>Sar</taxon>
        <taxon>Alveolata</taxon>
        <taxon>Apicomplexa</taxon>
        <taxon>Aconoidasida</taxon>
        <taxon>Haemosporida</taxon>
        <taxon>Plasmodiidae</taxon>
        <taxon>Plasmodium</taxon>
        <taxon>Plasmodium (Plasmodium)</taxon>
    </lineage>
</organism>
<name>A0A1A8VRY2_PLAMA</name>
<protein>
    <submittedName>
        <fullName evidence="2">Uncharacterized protein</fullName>
    </submittedName>
</protein>
<gene>
    <name evidence="2" type="ORF">PMALA_003610</name>
</gene>
<dbReference type="GO" id="GO:0000076">
    <property type="term" value="P:DNA replication checkpoint signaling"/>
    <property type="evidence" value="ECO:0007669"/>
    <property type="project" value="TreeGrafter"/>
</dbReference>
<feature type="compositionally biased region" description="Polar residues" evidence="1">
    <location>
        <begin position="524"/>
        <end position="536"/>
    </location>
</feature>
<feature type="compositionally biased region" description="Low complexity" evidence="1">
    <location>
        <begin position="703"/>
        <end position="743"/>
    </location>
</feature>
<feature type="compositionally biased region" description="Acidic residues" evidence="1">
    <location>
        <begin position="9"/>
        <end position="19"/>
    </location>
</feature>
<feature type="compositionally biased region" description="Low complexity" evidence="1">
    <location>
        <begin position="124"/>
        <end position="142"/>
    </location>
</feature>
<reference evidence="3" key="1">
    <citation type="submission" date="2016-05" db="EMBL/GenBank/DDBJ databases">
        <authorList>
            <person name="Naeem Raeece"/>
        </authorList>
    </citation>
    <scope>NUCLEOTIDE SEQUENCE [LARGE SCALE GENOMIC DNA]</scope>
</reference>
<dbReference type="GO" id="GO:0006281">
    <property type="term" value="P:DNA repair"/>
    <property type="evidence" value="ECO:0007669"/>
    <property type="project" value="TreeGrafter"/>
</dbReference>